<keyword evidence="3" id="KW-0963">Cytoplasm</keyword>
<dbReference type="PANTHER" id="PTHR30100">
    <property type="entry name" value="FATTY ACID/PHOSPHOLIPID SYNTHESIS PROTEIN PLSX"/>
    <property type="match status" value="1"/>
</dbReference>
<evidence type="ECO:0000313" key="11">
    <source>
        <dbReference type="EMBL" id="CAB4324369.1"/>
    </source>
</evidence>
<dbReference type="GO" id="GO:0008654">
    <property type="term" value="P:phospholipid biosynthetic process"/>
    <property type="evidence" value="ECO:0007669"/>
    <property type="project" value="UniProtKB-KW"/>
</dbReference>
<keyword evidence="5" id="KW-0808">Transferase</keyword>
<dbReference type="NCBIfam" id="TIGR00182">
    <property type="entry name" value="plsX"/>
    <property type="match status" value="1"/>
</dbReference>
<keyword evidence="7" id="KW-0594">Phospholipid biosynthesis</keyword>
<evidence type="ECO:0000256" key="8">
    <source>
        <dbReference type="ARBA" id="ARBA00023264"/>
    </source>
</evidence>
<evidence type="ECO:0000256" key="10">
    <source>
        <dbReference type="ARBA" id="ARBA00046608"/>
    </source>
</evidence>
<evidence type="ECO:0000256" key="6">
    <source>
        <dbReference type="ARBA" id="ARBA00023098"/>
    </source>
</evidence>
<accession>A0A6J5YL49</accession>
<proteinExistence type="inferred from homology"/>
<dbReference type="SUPFAM" id="SSF53659">
    <property type="entry name" value="Isocitrate/Isopropylmalate dehydrogenase-like"/>
    <property type="match status" value="1"/>
</dbReference>
<dbReference type="InterPro" id="IPR012281">
    <property type="entry name" value="Phospholipid_synth_PlsX-like"/>
</dbReference>
<comment type="subcellular location">
    <subcellularLocation>
        <location evidence="2">Cytoplasm</location>
    </subcellularLocation>
</comment>
<dbReference type="HAMAP" id="MF_00019">
    <property type="entry name" value="PlsX"/>
    <property type="match status" value="1"/>
</dbReference>
<dbReference type="PIRSF" id="PIRSF002465">
    <property type="entry name" value="Phsphlp_syn_PlsX"/>
    <property type="match status" value="1"/>
</dbReference>
<dbReference type="EC" id="2.3.1.274" evidence="9"/>
<comment type="subunit">
    <text evidence="10">Homodimer. Probably interacts with PlsY.</text>
</comment>
<dbReference type="GO" id="GO:0043811">
    <property type="term" value="F:phosphate:acyl-[acyl carrier protein] acyltransferase activity"/>
    <property type="evidence" value="ECO:0007669"/>
    <property type="project" value="UniProtKB-EC"/>
</dbReference>
<evidence type="ECO:0000256" key="3">
    <source>
        <dbReference type="ARBA" id="ARBA00022490"/>
    </source>
</evidence>
<dbReference type="Pfam" id="PF02504">
    <property type="entry name" value="FA_synthesis"/>
    <property type="match status" value="1"/>
</dbReference>
<evidence type="ECO:0000256" key="4">
    <source>
        <dbReference type="ARBA" id="ARBA00022516"/>
    </source>
</evidence>
<sequence length="331" mass="33987">MLPIAVDAMGGDNAPGEIVAGAIRAAEELGVPVVLVGRRDELGDTGGLEVIEASQVIAMDADPASSVRTMKDSSLVRCAEAVRDGRASAMVSAGNTGATMASALLRMGRIKGVSRPAIATPIPVPGGTPTVLLDAGANAECSADWLVQFAQMGAVFARTRYGIENPKVALLSIGEEPTKGSPLVKETHKLLAEGSWIGSTGARFIGNVEGRDLMTDEADVVVTDGFTGNVALKTLEGALKSIVSNLLSVFDSTEETRAASGVLWPALLPLYGQLDPENTGGAMLLGVDGVCIISHGSSSSVAMVNAIRVANDMVTGGVVEHLREAVRPTEG</sequence>
<reference evidence="11" key="1">
    <citation type="submission" date="2020-05" db="EMBL/GenBank/DDBJ databases">
        <authorList>
            <person name="Chiriac C."/>
            <person name="Salcher M."/>
            <person name="Ghai R."/>
            <person name="Kavagutti S V."/>
        </authorList>
    </citation>
    <scope>NUCLEOTIDE SEQUENCE</scope>
</reference>
<gene>
    <name evidence="11" type="ORF">UFOPK1392_02138</name>
</gene>
<keyword evidence="6" id="KW-0443">Lipid metabolism</keyword>
<evidence type="ECO:0000256" key="7">
    <source>
        <dbReference type="ARBA" id="ARBA00023209"/>
    </source>
</evidence>
<protein>
    <recommendedName>
        <fullName evidence="9">phosphate acyltransferase</fullName>
        <ecNumber evidence="9">2.3.1.274</ecNumber>
    </recommendedName>
</protein>
<dbReference type="GO" id="GO:0006633">
    <property type="term" value="P:fatty acid biosynthetic process"/>
    <property type="evidence" value="ECO:0007669"/>
    <property type="project" value="InterPro"/>
</dbReference>
<dbReference type="EMBL" id="CAEMXZ010000137">
    <property type="protein sequence ID" value="CAB4324369.1"/>
    <property type="molecule type" value="Genomic_DNA"/>
</dbReference>
<keyword evidence="8" id="KW-1208">Phospholipid metabolism</keyword>
<dbReference type="Gene3D" id="3.40.718.10">
    <property type="entry name" value="Isopropylmalate Dehydrogenase"/>
    <property type="match status" value="1"/>
</dbReference>
<dbReference type="AlphaFoldDB" id="A0A6J5YL49"/>
<keyword evidence="4" id="KW-0444">Lipid biosynthesis</keyword>
<dbReference type="GO" id="GO:0005737">
    <property type="term" value="C:cytoplasm"/>
    <property type="evidence" value="ECO:0007669"/>
    <property type="project" value="UniProtKB-SubCell"/>
</dbReference>
<dbReference type="InterPro" id="IPR003664">
    <property type="entry name" value="FA_synthesis"/>
</dbReference>
<dbReference type="PANTHER" id="PTHR30100:SF1">
    <property type="entry name" value="PHOSPHATE ACYLTRANSFERASE"/>
    <property type="match status" value="1"/>
</dbReference>
<evidence type="ECO:0000256" key="2">
    <source>
        <dbReference type="ARBA" id="ARBA00004496"/>
    </source>
</evidence>
<evidence type="ECO:0000256" key="1">
    <source>
        <dbReference type="ARBA" id="ARBA00001232"/>
    </source>
</evidence>
<organism evidence="11">
    <name type="scientific">freshwater metagenome</name>
    <dbReference type="NCBI Taxonomy" id="449393"/>
    <lineage>
        <taxon>unclassified sequences</taxon>
        <taxon>metagenomes</taxon>
        <taxon>ecological metagenomes</taxon>
    </lineage>
</organism>
<comment type="catalytic activity">
    <reaction evidence="1">
        <text>a fatty acyl-[ACP] + phosphate = an acyl phosphate + holo-[ACP]</text>
        <dbReference type="Rhea" id="RHEA:42292"/>
        <dbReference type="Rhea" id="RHEA-COMP:9685"/>
        <dbReference type="Rhea" id="RHEA-COMP:14125"/>
        <dbReference type="ChEBI" id="CHEBI:43474"/>
        <dbReference type="ChEBI" id="CHEBI:59918"/>
        <dbReference type="ChEBI" id="CHEBI:64479"/>
        <dbReference type="ChEBI" id="CHEBI:138651"/>
        <dbReference type="EC" id="2.3.1.274"/>
    </reaction>
</comment>
<evidence type="ECO:0000256" key="5">
    <source>
        <dbReference type="ARBA" id="ARBA00022679"/>
    </source>
</evidence>
<name>A0A6J5YL49_9ZZZZ</name>
<evidence type="ECO:0000256" key="9">
    <source>
        <dbReference type="ARBA" id="ARBA00024069"/>
    </source>
</evidence>